<feature type="region of interest" description="Disordered" evidence="1">
    <location>
        <begin position="27"/>
        <end position="59"/>
    </location>
</feature>
<accession>A0A016T247</accession>
<evidence type="ECO:0000313" key="2">
    <source>
        <dbReference type="EMBL" id="EYB96644.1"/>
    </source>
</evidence>
<name>A0A016T247_9BILA</name>
<evidence type="ECO:0000313" key="3">
    <source>
        <dbReference type="Proteomes" id="UP000024635"/>
    </source>
</evidence>
<dbReference type="AlphaFoldDB" id="A0A016T247"/>
<feature type="compositionally biased region" description="Polar residues" evidence="1">
    <location>
        <begin position="44"/>
        <end position="55"/>
    </location>
</feature>
<proteinExistence type="predicted"/>
<protein>
    <submittedName>
        <fullName evidence="2">Uncharacterized protein</fullName>
    </submittedName>
</protein>
<gene>
    <name evidence="2" type="primary">Acey_s0148.g2645</name>
    <name evidence="2" type="ORF">Y032_0148g2645</name>
</gene>
<reference evidence="3" key="1">
    <citation type="journal article" date="2015" name="Nat. Genet.">
        <title>The genome and transcriptome of the zoonotic hookworm Ancylostoma ceylanicum identify infection-specific gene families.</title>
        <authorList>
            <person name="Schwarz E.M."/>
            <person name="Hu Y."/>
            <person name="Antoshechkin I."/>
            <person name="Miller M.M."/>
            <person name="Sternberg P.W."/>
            <person name="Aroian R.V."/>
        </authorList>
    </citation>
    <scope>NUCLEOTIDE SEQUENCE</scope>
    <source>
        <strain evidence="3">HY135</strain>
    </source>
</reference>
<comment type="caution">
    <text evidence="2">The sequence shown here is derived from an EMBL/GenBank/DDBJ whole genome shotgun (WGS) entry which is preliminary data.</text>
</comment>
<dbReference type="Proteomes" id="UP000024635">
    <property type="component" value="Unassembled WGS sequence"/>
</dbReference>
<keyword evidence="3" id="KW-1185">Reference proteome</keyword>
<sequence length="86" mass="9643">MSEGGYVDSVESVGRSLCNESVSEQASEVLTSHNRRSWTDKTSTDASHINQQSQRLTEDVDENKSRCVNDCFCGNYGFPGRYEELD</sequence>
<dbReference type="EMBL" id="JARK01001484">
    <property type="protein sequence ID" value="EYB96644.1"/>
    <property type="molecule type" value="Genomic_DNA"/>
</dbReference>
<evidence type="ECO:0000256" key="1">
    <source>
        <dbReference type="SAM" id="MobiDB-lite"/>
    </source>
</evidence>
<organism evidence="2 3">
    <name type="scientific">Ancylostoma ceylanicum</name>
    <dbReference type="NCBI Taxonomy" id="53326"/>
    <lineage>
        <taxon>Eukaryota</taxon>
        <taxon>Metazoa</taxon>
        <taxon>Ecdysozoa</taxon>
        <taxon>Nematoda</taxon>
        <taxon>Chromadorea</taxon>
        <taxon>Rhabditida</taxon>
        <taxon>Rhabditina</taxon>
        <taxon>Rhabditomorpha</taxon>
        <taxon>Strongyloidea</taxon>
        <taxon>Ancylostomatidae</taxon>
        <taxon>Ancylostomatinae</taxon>
        <taxon>Ancylostoma</taxon>
    </lineage>
</organism>